<dbReference type="NCBIfam" id="NF041644">
    <property type="entry name" value="CBO0543_fam"/>
    <property type="match status" value="1"/>
</dbReference>
<feature type="transmembrane region" description="Helical" evidence="1">
    <location>
        <begin position="38"/>
        <end position="55"/>
    </location>
</feature>
<proteinExistence type="predicted"/>
<comment type="caution">
    <text evidence="2">The sequence shown here is derived from an EMBL/GenBank/DDBJ whole genome shotgun (WGS) entry which is preliminary data.</text>
</comment>
<feature type="transmembrane region" description="Helical" evidence="1">
    <location>
        <begin position="100"/>
        <end position="117"/>
    </location>
</feature>
<dbReference type="RefSeq" id="WP_343816338.1">
    <property type="nucleotide sequence ID" value="NZ_BAAADS010000025.1"/>
</dbReference>
<accession>A0ABN1GNX7</accession>
<feature type="transmembrane region" description="Helical" evidence="1">
    <location>
        <begin position="64"/>
        <end position="88"/>
    </location>
</feature>
<keyword evidence="1" id="KW-0472">Membrane</keyword>
<keyword evidence="1" id="KW-0812">Transmembrane</keyword>
<dbReference type="EMBL" id="BAAADS010000025">
    <property type="protein sequence ID" value="GAA0615450.1"/>
    <property type="molecule type" value="Genomic_DNA"/>
</dbReference>
<evidence type="ECO:0008006" key="4">
    <source>
        <dbReference type="Google" id="ProtNLM"/>
    </source>
</evidence>
<dbReference type="InterPro" id="IPR048147">
    <property type="entry name" value="CBO0543-like"/>
</dbReference>
<dbReference type="Proteomes" id="UP001500866">
    <property type="component" value="Unassembled WGS sequence"/>
</dbReference>
<organism evidence="2 3">
    <name type="scientific">Virgibacillus siamensis</name>
    <dbReference type="NCBI Taxonomy" id="480071"/>
    <lineage>
        <taxon>Bacteria</taxon>
        <taxon>Bacillati</taxon>
        <taxon>Bacillota</taxon>
        <taxon>Bacilli</taxon>
        <taxon>Bacillales</taxon>
        <taxon>Bacillaceae</taxon>
        <taxon>Virgibacillus</taxon>
    </lineage>
</organism>
<feature type="transmembrane region" description="Helical" evidence="1">
    <location>
        <begin position="129"/>
        <end position="149"/>
    </location>
</feature>
<gene>
    <name evidence="2" type="ORF">GCM10009001_35940</name>
</gene>
<evidence type="ECO:0000313" key="3">
    <source>
        <dbReference type="Proteomes" id="UP001500866"/>
    </source>
</evidence>
<keyword evidence="3" id="KW-1185">Reference proteome</keyword>
<evidence type="ECO:0000256" key="1">
    <source>
        <dbReference type="SAM" id="Phobius"/>
    </source>
</evidence>
<name>A0ABN1GNX7_9BACI</name>
<reference evidence="2 3" key="1">
    <citation type="journal article" date="2019" name="Int. J. Syst. Evol. Microbiol.">
        <title>The Global Catalogue of Microorganisms (GCM) 10K type strain sequencing project: providing services to taxonomists for standard genome sequencing and annotation.</title>
        <authorList>
            <consortium name="The Broad Institute Genomics Platform"/>
            <consortium name="The Broad Institute Genome Sequencing Center for Infectious Disease"/>
            <person name="Wu L."/>
            <person name="Ma J."/>
        </authorList>
    </citation>
    <scope>NUCLEOTIDE SEQUENCE [LARGE SCALE GENOMIC DNA]</scope>
    <source>
        <strain evidence="2 3">JCM 15395</strain>
    </source>
</reference>
<keyword evidence="1" id="KW-1133">Transmembrane helix</keyword>
<evidence type="ECO:0000313" key="2">
    <source>
        <dbReference type="EMBL" id="GAA0615450.1"/>
    </source>
</evidence>
<sequence length="187" mass="22465">MDKEQQQEVMERFFDRFDQLHDELSQFWLDHIFLHWDWWIAAILTILPWICWIFYHKKDSTHRLLYAGLFSIIIGMTFDYIGTSLGLWHYTGKVFPSFPSWSPFHYSLLPVTIMFLIQVKPHIAIWKKGIIYGLLAAFIGEPIFVWAGYYVMTGWISIFSIPIYAIIYMFCDWLTKRESFERLSLDK</sequence>
<feature type="transmembrane region" description="Helical" evidence="1">
    <location>
        <begin position="155"/>
        <end position="175"/>
    </location>
</feature>
<protein>
    <recommendedName>
        <fullName evidence="4">DUF2878 domain-containing protein</fullName>
    </recommendedName>
</protein>